<dbReference type="PANTHER" id="PTHR30349">
    <property type="entry name" value="PHAGE INTEGRASE-RELATED"/>
    <property type="match status" value="1"/>
</dbReference>
<comment type="subunit">
    <text evidence="10">Forms a cyclic heterotetrameric complex composed of two molecules of XerC and two molecules of XerD.</text>
</comment>
<dbReference type="CDD" id="cd00798">
    <property type="entry name" value="INT_XerDC_C"/>
    <property type="match status" value="1"/>
</dbReference>
<dbReference type="InterPro" id="IPR023009">
    <property type="entry name" value="Tyrosine_recombinase_XerC/XerD"/>
</dbReference>
<dbReference type="InterPro" id="IPR011010">
    <property type="entry name" value="DNA_brk_join_enz"/>
</dbReference>
<dbReference type="Gene3D" id="1.10.443.10">
    <property type="entry name" value="Intergrase catalytic core"/>
    <property type="match status" value="1"/>
</dbReference>
<dbReference type="NCBIfam" id="NF001399">
    <property type="entry name" value="PRK00283.1"/>
    <property type="match status" value="1"/>
</dbReference>
<comment type="similarity">
    <text evidence="2">Belongs to the 'phage' integrase family. XerD subfamily.</text>
</comment>
<sequence>MRQFVAPFIRYLEEEKNLSASTVSSYQRDLGPFMEFLEQQDLVEPDKVSRALLVMFISRLKQDGKAPATITRSVVTLRSFFHFLVRDGVLSHNPALLLDMPRQDKKLPVVLTTEEMEQLLKAPDLSTVQGSRDRAMLELLYASGIRVTELVSLNDENVRLDLKYVHCRAADGKERIVPIGGAAVYWIQQYEQEARPKLVQRQEVQTDPALFLNMNGKRMSRQGFWKLLKKYAADAGINKEITPHTLRHTFAVHMLDRGADIRSVQELLGNSDHGEPLLYRHVPRPSMKEVYDRYHPRAGMYAPNSHE</sequence>
<evidence type="ECO:0000259" key="12">
    <source>
        <dbReference type="PROSITE" id="PS51900"/>
    </source>
</evidence>
<keyword evidence="9 10" id="KW-0131">Cell cycle</keyword>
<dbReference type="SUPFAM" id="SSF56349">
    <property type="entry name" value="DNA breaking-rejoining enzymes"/>
    <property type="match status" value="1"/>
</dbReference>
<feature type="active site" evidence="10">
    <location>
        <position position="244"/>
    </location>
</feature>
<dbReference type="Gene3D" id="1.10.150.130">
    <property type="match status" value="1"/>
</dbReference>
<comment type="caution">
    <text evidence="13">The sequence shown here is derived from an EMBL/GenBank/DDBJ whole genome shotgun (WGS) entry which is preliminary data.</text>
</comment>
<dbReference type="Proteomes" id="UP001240171">
    <property type="component" value="Unassembled WGS sequence"/>
</dbReference>
<dbReference type="PANTHER" id="PTHR30349:SF81">
    <property type="entry name" value="TYROSINE RECOMBINASE XERC"/>
    <property type="match status" value="1"/>
</dbReference>
<keyword evidence="6 10" id="KW-0229">DNA integration</keyword>
<comment type="subcellular location">
    <subcellularLocation>
        <location evidence="1 10">Cytoplasm</location>
    </subcellularLocation>
</comment>
<proteinExistence type="inferred from homology"/>
<evidence type="ECO:0000313" key="13">
    <source>
        <dbReference type="EMBL" id="MDO7905132.1"/>
    </source>
</evidence>
<comment type="function">
    <text evidence="10">Site-specific tyrosine recombinase, which acts by catalyzing the cutting and rejoining of the recombining DNA molecules. The XerC-XerD complex is essential to convert dimers of the bacterial chromosome into monomers to permit their segregation at cell division. It also contributes to the segregational stability of plasmids.</text>
</comment>
<feature type="domain" description="Core-binding (CB)" evidence="12">
    <location>
        <begin position="1"/>
        <end position="85"/>
    </location>
</feature>
<dbReference type="HAMAP" id="MF_01808">
    <property type="entry name" value="Recomb_XerC_XerD"/>
    <property type="match status" value="1"/>
</dbReference>
<dbReference type="RefSeq" id="WP_305022315.1">
    <property type="nucleotide sequence ID" value="NZ_JAUQTB010000001.1"/>
</dbReference>
<dbReference type="InterPro" id="IPR010998">
    <property type="entry name" value="Integrase_recombinase_N"/>
</dbReference>
<comment type="caution">
    <text evidence="10">Lacks conserved residue(s) required for the propagation of feature annotation.</text>
</comment>
<protein>
    <recommendedName>
        <fullName evidence="10">Tyrosine recombinase XerC</fullName>
    </recommendedName>
</protein>
<keyword evidence="3 10" id="KW-0963">Cytoplasm</keyword>
<keyword evidence="14" id="KW-1185">Reference proteome</keyword>
<dbReference type="InterPro" id="IPR002104">
    <property type="entry name" value="Integrase_catalytic"/>
</dbReference>
<evidence type="ECO:0000256" key="8">
    <source>
        <dbReference type="ARBA" id="ARBA00023172"/>
    </source>
</evidence>
<evidence type="ECO:0000256" key="9">
    <source>
        <dbReference type="ARBA" id="ARBA00023306"/>
    </source>
</evidence>
<evidence type="ECO:0000256" key="4">
    <source>
        <dbReference type="ARBA" id="ARBA00022618"/>
    </source>
</evidence>
<name>A0ABT9C794_9BACL</name>
<dbReference type="EMBL" id="JAUQTB010000001">
    <property type="protein sequence ID" value="MDO7905132.1"/>
    <property type="molecule type" value="Genomic_DNA"/>
</dbReference>
<feature type="active site" evidence="10">
    <location>
        <position position="146"/>
    </location>
</feature>
<evidence type="ECO:0000256" key="2">
    <source>
        <dbReference type="ARBA" id="ARBA00010450"/>
    </source>
</evidence>
<keyword evidence="5 10" id="KW-0159">Chromosome partition</keyword>
<feature type="domain" description="Tyr recombinase" evidence="11">
    <location>
        <begin position="106"/>
        <end position="292"/>
    </location>
</feature>
<evidence type="ECO:0000313" key="14">
    <source>
        <dbReference type="Proteomes" id="UP001240171"/>
    </source>
</evidence>
<keyword evidence="4 10" id="KW-0132">Cell division</keyword>
<accession>A0ABT9C794</accession>
<feature type="active site" description="O-(3'-phospho-DNA)-tyrosine intermediate" evidence="10">
    <location>
        <position position="279"/>
    </location>
</feature>
<reference evidence="13 14" key="1">
    <citation type="submission" date="2023-07" db="EMBL/GenBank/DDBJ databases">
        <title>Paenibacillus sp. JX-17 nov. isolated from soil.</title>
        <authorList>
            <person name="Wan Y."/>
            <person name="Liu B."/>
        </authorList>
    </citation>
    <scope>NUCLEOTIDE SEQUENCE [LARGE SCALE GENOMIC DNA]</scope>
    <source>
        <strain evidence="13 14">JX-17</strain>
    </source>
</reference>
<dbReference type="Pfam" id="PF02899">
    <property type="entry name" value="Phage_int_SAM_1"/>
    <property type="match status" value="1"/>
</dbReference>
<keyword evidence="7 10" id="KW-0238">DNA-binding</keyword>
<evidence type="ECO:0000256" key="1">
    <source>
        <dbReference type="ARBA" id="ARBA00004496"/>
    </source>
</evidence>
<dbReference type="InterPro" id="IPR044068">
    <property type="entry name" value="CB"/>
</dbReference>
<evidence type="ECO:0000256" key="6">
    <source>
        <dbReference type="ARBA" id="ARBA00022908"/>
    </source>
</evidence>
<dbReference type="InterPro" id="IPR013762">
    <property type="entry name" value="Integrase-like_cat_sf"/>
</dbReference>
<dbReference type="PROSITE" id="PS51898">
    <property type="entry name" value="TYR_RECOMBINASE"/>
    <property type="match status" value="1"/>
</dbReference>
<dbReference type="PROSITE" id="PS51900">
    <property type="entry name" value="CB"/>
    <property type="match status" value="1"/>
</dbReference>
<evidence type="ECO:0000256" key="3">
    <source>
        <dbReference type="ARBA" id="ARBA00022490"/>
    </source>
</evidence>
<dbReference type="Pfam" id="PF00589">
    <property type="entry name" value="Phage_integrase"/>
    <property type="match status" value="1"/>
</dbReference>
<dbReference type="NCBIfam" id="TIGR02225">
    <property type="entry name" value="recomb_XerD"/>
    <property type="match status" value="1"/>
</dbReference>
<feature type="active site" evidence="10">
    <location>
        <position position="247"/>
    </location>
</feature>
<keyword evidence="8 10" id="KW-0233">DNA recombination</keyword>
<comment type="similarity">
    <text evidence="10">Belongs to the 'phage' integrase family. XerC subfamily.</text>
</comment>
<evidence type="ECO:0000256" key="7">
    <source>
        <dbReference type="ARBA" id="ARBA00023125"/>
    </source>
</evidence>
<evidence type="ECO:0000256" key="5">
    <source>
        <dbReference type="ARBA" id="ARBA00022829"/>
    </source>
</evidence>
<dbReference type="InterPro" id="IPR050090">
    <property type="entry name" value="Tyrosine_recombinase_XerCD"/>
</dbReference>
<dbReference type="InterPro" id="IPR004107">
    <property type="entry name" value="Integrase_SAM-like_N"/>
</dbReference>
<organism evidence="13 14">
    <name type="scientific">Paenibacillus lacisoli</name>
    <dbReference type="NCBI Taxonomy" id="3064525"/>
    <lineage>
        <taxon>Bacteria</taxon>
        <taxon>Bacillati</taxon>
        <taxon>Bacillota</taxon>
        <taxon>Bacilli</taxon>
        <taxon>Bacillales</taxon>
        <taxon>Paenibacillaceae</taxon>
        <taxon>Paenibacillus</taxon>
    </lineage>
</organism>
<gene>
    <name evidence="13" type="primary">xerD</name>
    <name evidence="10" type="synonym">xerC</name>
    <name evidence="13" type="ORF">Q5741_01730</name>
</gene>
<evidence type="ECO:0000259" key="11">
    <source>
        <dbReference type="PROSITE" id="PS51898"/>
    </source>
</evidence>
<dbReference type="InterPro" id="IPR011932">
    <property type="entry name" value="Recomb_XerD"/>
</dbReference>
<evidence type="ECO:0000256" key="10">
    <source>
        <dbReference type="HAMAP-Rule" id="MF_01808"/>
    </source>
</evidence>